<evidence type="ECO:0000256" key="2">
    <source>
        <dbReference type="ARBA" id="ARBA00004653"/>
    </source>
</evidence>
<keyword evidence="5" id="KW-0813">Transport</keyword>
<dbReference type="GO" id="GO:0035269">
    <property type="term" value="P:protein O-linked glycosylation via mannose"/>
    <property type="evidence" value="ECO:0000318"/>
    <property type="project" value="GO_Central"/>
</dbReference>
<evidence type="ECO:0000259" key="16">
    <source>
        <dbReference type="Pfam" id="PF24785"/>
    </source>
</evidence>
<keyword evidence="9" id="KW-0677">Repeat</keyword>
<dbReference type="InterPro" id="IPR055286">
    <property type="entry name" value="RXYLT1-like"/>
</dbReference>
<protein>
    <recommendedName>
        <fullName evidence="4">Sugar transporter SWEET1</fullName>
    </recommendedName>
</protein>
<evidence type="ECO:0000256" key="12">
    <source>
        <dbReference type="ARBA" id="ARBA00023136"/>
    </source>
</evidence>
<proteinExistence type="inferred from homology"/>
<evidence type="ECO:0000256" key="6">
    <source>
        <dbReference type="ARBA" id="ARBA00022475"/>
    </source>
</evidence>
<dbReference type="Proteomes" id="UP000005238">
    <property type="component" value="Unassembled WGS sequence"/>
</dbReference>
<dbReference type="Pfam" id="PF24785">
    <property type="entry name" value="RXYLT1_C"/>
    <property type="match status" value="1"/>
</dbReference>
<dbReference type="PANTHER" id="PTHR15576">
    <property type="entry name" value="RIBITOL-5-PHOSPHATE XYLOSYLTRANSFERASE 1"/>
    <property type="match status" value="1"/>
</dbReference>
<organism evidence="17 18">
    <name type="scientific">Phytophthora ramorum</name>
    <name type="common">Sudden oak death agent</name>
    <dbReference type="NCBI Taxonomy" id="164328"/>
    <lineage>
        <taxon>Eukaryota</taxon>
        <taxon>Sar</taxon>
        <taxon>Stramenopiles</taxon>
        <taxon>Oomycota</taxon>
        <taxon>Peronosporomycetes</taxon>
        <taxon>Peronosporales</taxon>
        <taxon>Peronosporaceae</taxon>
        <taxon>Phytophthora</taxon>
    </lineage>
</organism>
<evidence type="ECO:0000256" key="3">
    <source>
        <dbReference type="ARBA" id="ARBA00007809"/>
    </source>
</evidence>
<dbReference type="VEuPathDB" id="FungiDB:KRP22_6467"/>
<sequence>MYPSVALLLWLWGAGVALQVIGLLGCLVEQNDTSDCASTARDRRTSDDVPELSSRRHSTVTVERAEDDEDDESDVHIFEWKHLARRSAIATLLIALVSAITTTIVLKLRTGSYVEQPYEWYSLEGTGKRLFQGTYSLPANILDSCKVRDAMAEYTEFRTLDLIVEKYGEWKKQRGNTAGRRTVVHVVPFDYNHVLELNQDQMVPIVDPLPTSWTASSSSGDGDRDAATFVTSGFVKARPVDEITLFPYLWHSLLGPYFDSRVQSPTDEPWTRTVDALDLEFRMIHSVQELRSLPSQSNLLVAAQSLDCVNRFFEDDALPVEPRVGFLSLAKENCNNPGPERFVDNVAIKFGLIPYGDCALVDGKRFASLPLGPSFEHGFPLNAHHLNPPPPLASGIGRKFLLNLMVSWTIEKPTRVQAMMASMQVCGDLERATRANSRRCVVEHNDMLFKVLQAVDKRLGTAWRWYLSAAPAAYVSTLQQSVFTICPLGKNPEQYRIWEALSSGSIPIVEELPPQCQPPGVFYHPAYPDSWRCTPEDVHGVLRRLNAPVLFQRVGGMDTNGGAASIASARSLMSVTNAAYMTYFLAAKSVPMVAVGSSIVFAISPWPTVATIRRARNTLQFSFAPFFFYFVQSVIYTLYGYTTGNPVVGGTSLLGAVLGSYYVLVFYKYARDRTQATRMLTSAMFVILLLAYQVVTRSTEETQMLTGIPANILSVFTAASPLLQIKSILRRKDASCLPLGMSAMNVVAGTIWMIYGIMLGDPLVICPNLFSLTMGVIQVSLILLYPGGKADSAEEPKAKSSPPPKPAKMLSPRSKKKIEHLKD</sequence>
<evidence type="ECO:0000256" key="5">
    <source>
        <dbReference type="ARBA" id="ARBA00022448"/>
    </source>
</evidence>
<dbReference type="eggNOG" id="KOG1623">
    <property type="taxonomic scope" value="Eukaryota"/>
</dbReference>
<keyword evidence="11" id="KW-0333">Golgi apparatus</keyword>
<evidence type="ECO:0000313" key="17">
    <source>
        <dbReference type="EnsemblProtists" id="Phyra94026"/>
    </source>
</evidence>
<dbReference type="GO" id="GO:0000139">
    <property type="term" value="C:Golgi membrane"/>
    <property type="evidence" value="ECO:0007669"/>
    <property type="project" value="UniProtKB-SubCell"/>
</dbReference>
<keyword evidence="6" id="KW-1003">Cell membrane</keyword>
<evidence type="ECO:0000256" key="9">
    <source>
        <dbReference type="ARBA" id="ARBA00022737"/>
    </source>
</evidence>
<keyword evidence="12 14" id="KW-0472">Membrane</keyword>
<dbReference type="EnsemblProtists" id="Phyra94026">
    <property type="protein sequence ID" value="Phyra94026"/>
    <property type="gene ID" value="Phyra94026"/>
</dbReference>
<keyword evidence="8 14" id="KW-0812">Transmembrane</keyword>
<comment type="similarity">
    <text evidence="3">Belongs to the SWEET sugar transporter family.</text>
</comment>
<feature type="transmembrane region" description="Helical" evidence="14">
    <location>
        <begin position="580"/>
        <end position="603"/>
    </location>
</feature>
<feature type="chain" id="PRO_5003588388" description="Sugar transporter SWEET1" evidence="15">
    <location>
        <begin position="18"/>
        <end position="823"/>
    </location>
</feature>
<evidence type="ECO:0000256" key="7">
    <source>
        <dbReference type="ARBA" id="ARBA00022597"/>
    </source>
</evidence>
<evidence type="ECO:0000313" key="18">
    <source>
        <dbReference type="Proteomes" id="UP000005238"/>
    </source>
</evidence>
<dbReference type="VEuPathDB" id="FungiDB:KRP23_630"/>
<feature type="transmembrane region" description="Helical" evidence="14">
    <location>
        <begin position="737"/>
        <end position="757"/>
    </location>
</feature>
<evidence type="ECO:0000256" key="1">
    <source>
        <dbReference type="ARBA" id="ARBA00004651"/>
    </source>
</evidence>
<dbReference type="InterPro" id="IPR004316">
    <property type="entry name" value="SWEET_rpt"/>
</dbReference>
<evidence type="ECO:0000256" key="11">
    <source>
        <dbReference type="ARBA" id="ARBA00023034"/>
    </source>
</evidence>
<keyword evidence="15" id="KW-0732">Signal</keyword>
<evidence type="ECO:0000256" key="14">
    <source>
        <dbReference type="SAM" id="Phobius"/>
    </source>
</evidence>
<feature type="transmembrane region" description="Helical" evidence="14">
    <location>
        <begin position="679"/>
        <end position="695"/>
    </location>
</feature>
<feature type="transmembrane region" description="Helical" evidence="14">
    <location>
        <begin position="623"/>
        <end position="641"/>
    </location>
</feature>
<dbReference type="GO" id="GO:0005886">
    <property type="term" value="C:plasma membrane"/>
    <property type="evidence" value="ECO:0007669"/>
    <property type="project" value="UniProtKB-SubCell"/>
</dbReference>
<dbReference type="Pfam" id="PF03083">
    <property type="entry name" value="MtN3_slv"/>
    <property type="match status" value="2"/>
</dbReference>
<keyword evidence="18" id="KW-1185">Reference proteome</keyword>
<dbReference type="InterPro" id="IPR057538">
    <property type="entry name" value="RXYLT1_C"/>
</dbReference>
<feature type="signal peptide" evidence="15">
    <location>
        <begin position="1"/>
        <end position="17"/>
    </location>
</feature>
<feature type="region of interest" description="Disordered" evidence="13">
    <location>
        <begin position="789"/>
        <end position="823"/>
    </location>
</feature>
<feature type="transmembrane region" description="Helical" evidence="14">
    <location>
        <begin position="647"/>
        <end position="667"/>
    </location>
</feature>
<evidence type="ECO:0000256" key="8">
    <source>
        <dbReference type="ARBA" id="ARBA00022692"/>
    </source>
</evidence>
<evidence type="ECO:0000256" key="13">
    <source>
        <dbReference type="SAM" id="MobiDB-lite"/>
    </source>
</evidence>
<dbReference type="HOGENOM" id="CLU_344043_0_0_1"/>
<feature type="compositionally biased region" description="Basic residues" evidence="13">
    <location>
        <begin position="813"/>
        <end position="823"/>
    </location>
</feature>
<dbReference type="VEuPathDB" id="FungiDB:KRP23_631"/>
<feature type="transmembrane region" description="Helical" evidence="14">
    <location>
        <begin position="707"/>
        <end position="725"/>
    </location>
</feature>
<evidence type="ECO:0000256" key="10">
    <source>
        <dbReference type="ARBA" id="ARBA00022989"/>
    </source>
</evidence>
<feature type="region of interest" description="Disordered" evidence="13">
    <location>
        <begin position="37"/>
        <end position="68"/>
    </location>
</feature>
<dbReference type="AlphaFoldDB" id="H3HBD2"/>
<evidence type="ECO:0000256" key="15">
    <source>
        <dbReference type="SAM" id="SignalP"/>
    </source>
</evidence>
<dbReference type="PANTHER" id="PTHR15576:SF1">
    <property type="entry name" value="RIBITOL-5-PHOSPHATE XYLOSYLTRANSFERASE 1"/>
    <property type="match status" value="1"/>
</dbReference>
<accession>H3HBD2</accession>
<feature type="transmembrane region" description="Helical" evidence="14">
    <location>
        <begin position="769"/>
        <end position="787"/>
    </location>
</feature>
<dbReference type="EMBL" id="DS566008">
    <property type="status" value="NOT_ANNOTATED_CDS"/>
    <property type="molecule type" value="Genomic_DNA"/>
</dbReference>
<keyword evidence="10 14" id="KW-1133">Transmembrane helix</keyword>
<name>H3HBD2_PHYRM</name>
<dbReference type="Gene3D" id="1.20.1280.290">
    <property type="match status" value="2"/>
</dbReference>
<comment type="subcellular location">
    <subcellularLocation>
        <location evidence="1">Cell membrane</location>
        <topology evidence="1">Multi-pass membrane protein</topology>
    </subcellularLocation>
    <subcellularLocation>
        <location evidence="2">Golgi apparatus membrane</location>
        <topology evidence="2">Multi-pass membrane protein</topology>
    </subcellularLocation>
</comment>
<reference evidence="18" key="1">
    <citation type="journal article" date="2006" name="Science">
        <title>Phytophthora genome sequences uncover evolutionary origins and mechanisms of pathogenesis.</title>
        <authorList>
            <person name="Tyler B.M."/>
            <person name="Tripathy S."/>
            <person name="Zhang X."/>
            <person name="Dehal P."/>
            <person name="Jiang R.H."/>
            <person name="Aerts A."/>
            <person name="Arredondo F.D."/>
            <person name="Baxter L."/>
            <person name="Bensasson D."/>
            <person name="Beynon J.L."/>
            <person name="Chapman J."/>
            <person name="Damasceno C.M."/>
            <person name="Dorrance A.E."/>
            <person name="Dou D."/>
            <person name="Dickerman A.W."/>
            <person name="Dubchak I.L."/>
            <person name="Garbelotto M."/>
            <person name="Gijzen M."/>
            <person name="Gordon S.G."/>
            <person name="Govers F."/>
            <person name="Grunwald N.J."/>
            <person name="Huang W."/>
            <person name="Ivors K.L."/>
            <person name="Jones R.W."/>
            <person name="Kamoun S."/>
            <person name="Krampis K."/>
            <person name="Lamour K.H."/>
            <person name="Lee M.K."/>
            <person name="McDonald W.H."/>
            <person name="Medina M."/>
            <person name="Meijer H.J."/>
            <person name="Nordberg E.K."/>
            <person name="Maclean D.J."/>
            <person name="Ospina-Giraldo M.D."/>
            <person name="Morris P.F."/>
            <person name="Phuntumart V."/>
            <person name="Putnam N.H."/>
            <person name="Rash S."/>
            <person name="Rose J.K."/>
            <person name="Sakihama Y."/>
            <person name="Salamov A.A."/>
            <person name="Savidor A."/>
            <person name="Scheuring C.F."/>
            <person name="Smith B.M."/>
            <person name="Sobral B.W."/>
            <person name="Terry A."/>
            <person name="Torto-Alalibo T.A."/>
            <person name="Win J."/>
            <person name="Xu Z."/>
            <person name="Zhang H."/>
            <person name="Grigoriev I.V."/>
            <person name="Rokhsar D.S."/>
            <person name="Boore J.L."/>
        </authorList>
    </citation>
    <scope>NUCLEOTIDE SEQUENCE [LARGE SCALE GENOMIC DNA]</scope>
    <source>
        <strain evidence="18">Pr102</strain>
    </source>
</reference>
<dbReference type="InParanoid" id="H3HBD2"/>
<evidence type="ECO:0000256" key="4">
    <source>
        <dbReference type="ARBA" id="ARBA00021741"/>
    </source>
</evidence>
<dbReference type="GO" id="GO:0005794">
    <property type="term" value="C:Golgi apparatus"/>
    <property type="evidence" value="ECO:0000318"/>
    <property type="project" value="GO_Central"/>
</dbReference>
<feature type="domain" description="RXYLT1 C-terminal" evidence="16">
    <location>
        <begin position="472"/>
        <end position="517"/>
    </location>
</feature>
<keyword evidence="7" id="KW-0762">Sugar transport</keyword>
<dbReference type="VEuPathDB" id="FungiDB:KRP22_6468"/>
<dbReference type="GO" id="GO:0120053">
    <property type="term" value="F:ribitol beta-1,4-xylosyltransferase activity"/>
    <property type="evidence" value="ECO:0000318"/>
    <property type="project" value="GO_Central"/>
</dbReference>
<dbReference type="OMA" id="FTICPLG"/>
<dbReference type="FunFam" id="1.20.1280.290:FF:000004">
    <property type="entry name" value="Sugar transporter SWEET"/>
    <property type="match status" value="1"/>
</dbReference>
<reference evidence="17" key="2">
    <citation type="submission" date="2015-06" db="UniProtKB">
        <authorList>
            <consortium name="EnsemblProtists"/>
        </authorList>
    </citation>
    <scope>IDENTIFICATION</scope>
    <source>
        <strain evidence="17">Pr102</strain>
    </source>
</reference>